<evidence type="ECO:0000259" key="4">
    <source>
        <dbReference type="Pfam" id="PF00703"/>
    </source>
</evidence>
<comment type="caution">
    <text evidence="7">The sequence shown here is derived from an EMBL/GenBank/DDBJ whole genome shotgun (WGS) entry which is preliminary data.</text>
</comment>
<dbReference type="SUPFAM" id="SSF51445">
    <property type="entry name" value="(Trans)glycosidases"/>
    <property type="match status" value="1"/>
</dbReference>
<dbReference type="PANTHER" id="PTHR42732">
    <property type="entry name" value="BETA-GALACTOSIDASE"/>
    <property type="match status" value="1"/>
</dbReference>
<evidence type="ECO:0000259" key="6">
    <source>
        <dbReference type="Pfam" id="PF02837"/>
    </source>
</evidence>
<dbReference type="InterPro" id="IPR006102">
    <property type="entry name" value="Ig-like_GH2"/>
</dbReference>
<feature type="domain" description="Glycosyl hydrolases family 2 sugar binding" evidence="6">
    <location>
        <begin position="64"/>
        <end position="135"/>
    </location>
</feature>
<reference evidence="7" key="2">
    <citation type="submission" date="2021-04" db="EMBL/GenBank/DDBJ databases">
        <authorList>
            <person name="Gilroy R."/>
        </authorList>
    </citation>
    <scope>NUCLEOTIDE SEQUENCE</scope>
    <source>
        <strain evidence="7">CHK33-5263</strain>
    </source>
</reference>
<feature type="domain" description="Glycoside hydrolase family 2 catalytic" evidence="5">
    <location>
        <begin position="284"/>
        <end position="501"/>
    </location>
</feature>
<comment type="similarity">
    <text evidence="1">Belongs to the glycosyl hydrolase 2 family.</text>
</comment>
<dbReference type="PANTHER" id="PTHR42732:SF3">
    <property type="entry name" value="HYDROLASE"/>
    <property type="match status" value="1"/>
</dbReference>
<dbReference type="GO" id="GO:0004553">
    <property type="term" value="F:hydrolase activity, hydrolyzing O-glycosyl compounds"/>
    <property type="evidence" value="ECO:0007669"/>
    <property type="project" value="InterPro"/>
</dbReference>
<dbReference type="Gene3D" id="2.60.120.260">
    <property type="entry name" value="Galactose-binding domain-like"/>
    <property type="match status" value="1"/>
</dbReference>
<accession>A0A9D2DWT2</accession>
<dbReference type="Pfam" id="PF00703">
    <property type="entry name" value="Glyco_hydro_2"/>
    <property type="match status" value="1"/>
</dbReference>
<dbReference type="SUPFAM" id="SSF49785">
    <property type="entry name" value="Galactose-binding domain-like"/>
    <property type="match status" value="1"/>
</dbReference>
<dbReference type="Pfam" id="PF02836">
    <property type="entry name" value="Glyco_hydro_2_C"/>
    <property type="match status" value="1"/>
</dbReference>
<dbReference type="Gene3D" id="2.60.40.10">
    <property type="entry name" value="Immunoglobulins"/>
    <property type="match status" value="1"/>
</dbReference>
<evidence type="ECO:0000256" key="3">
    <source>
        <dbReference type="ARBA" id="ARBA00023295"/>
    </source>
</evidence>
<dbReference type="InterPro" id="IPR017853">
    <property type="entry name" value="GH"/>
</dbReference>
<evidence type="ECO:0000313" key="7">
    <source>
        <dbReference type="EMBL" id="HIZ24521.1"/>
    </source>
</evidence>
<evidence type="ECO:0000256" key="1">
    <source>
        <dbReference type="ARBA" id="ARBA00007401"/>
    </source>
</evidence>
<feature type="domain" description="Glycoside hydrolase family 2 immunoglobulin-like beta-sandwich" evidence="4">
    <location>
        <begin position="177"/>
        <end position="280"/>
    </location>
</feature>
<proteinExistence type="inferred from homology"/>
<dbReference type="Pfam" id="PF02837">
    <property type="entry name" value="Glyco_hydro_2_N"/>
    <property type="match status" value="1"/>
</dbReference>
<dbReference type="InterPro" id="IPR008979">
    <property type="entry name" value="Galactose-bd-like_sf"/>
</dbReference>
<dbReference type="GO" id="GO:0005975">
    <property type="term" value="P:carbohydrate metabolic process"/>
    <property type="evidence" value="ECO:0007669"/>
    <property type="project" value="InterPro"/>
</dbReference>
<dbReference type="Proteomes" id="UP000824044">
    <property type="component" value="Unassembled WGS sequence"/>
</dbReference>
<dbReference type="InterPro" id="IPR036156">
    <property type="entry name" value="Beta-gal/glucu_dom_sf"/>
</dbReference>
<keyword evidence="3" id="KW-0326">Glycosidase</keyword>
<dbReference type="EMBL" id="DXBS01000068">
    <property type="protein sequence ID" value="HIZ24521.1"/>
    <property type="molecule type" value="Genomic_DNA"/>
</dbReference>
<dbReference type="InterPro" id="IPR006104">
    <property type="entry name" value="Glyco_hydro_2_N"/>
</dbReference>
<evidence type="ECO:0000256" key="2">
    <source>
        <dbReference type="ARBA" id="ARBA00022801"/>
    </source>
</evidence>
<organism evidence="7 8">
    <name type="scientific">Candidatus Gallimonas intestinigallinarum</name>
    <dbReference type="NCBI Taxonomy" id="2838604"/>
    <lineage>
        <taxon>Bacteria</taxon>
        <taxon>Bacillati</taxon>
        <taxon>Bacillota</taxon>
        <taxon>Clostridia</taxon>
        <taxon>Candidatus Gallimonas</taxon>
    </lineage>
</organism>
<protein>
    <submittedName>
        <fullName evidence="7">Glycoside hydrolase family 2</fullName>
    </submittedName>
</protein>
<evidence type="ECO:0000259" key="5">
    <source>
        <dbReference type="Pfam" id="PF02836"/>
    </source>
</evidence>
<keyword evidence="2 7" id="KW-0378">Hydrolase</keyword>
<dbReference type="InterPro" id="IPR013783">
    <property type="entry name" value="Ig-like_fold"/>
</dbReference>
<dbReference type="SUPFAM" id="SSF49303">
    <property type="entry name" value="beta-Galactosidase/glucuronidase domain"/>
    <property type="match status" value="1"/>
</dbReference>
<dbReference type="Gene3D" id="3.20.20.80">
    <property type="entry name" value="Glycosidases"/>
    <property type="match status" value="1"/>
</dbReference>
<dbReference type="InterPro" id="IPR051913">
    <property type="entry name" value="GH2_Domain-Containing"/>
</dbReference>
<evidence type="ECO:0000313" key="8">
    <source>
        <dbReference type="Proteomes" id="UP000824044"/>
    </source>
</evidence>
<sequence>MKHVTCYQKGYPRPQFVRDAWTDLNGLWKFGFGEEVTEQDALRGELPRKIRVPYSYETEMSGIGDPDVHRTVWYSRTISQKAGKRTILHLEGADHTATVYVNGTAAGTHCGAYSRFSVDITKYLHAGENLLTVRCDDDGHPAQVRGKQRWLKENFGCWYVQTTGIWKSVWLEYVDDVYLQSLKITPDLTDYSVRLDFSVSCPAEDVCVSFAVSFGGELLHTVTTSASDRYCSVTVPLPSEKVTYQVALWSVEEPSLYDLTVRVLKGGKETDRVGSYFALRDYSVMDDKIMLNGRPFYARLVLDQGYWRESGLTPPDEEALVRDITLAKQMGFNGVRKHQKVEDERFFYYADLLGFTVWCELPSNHWFADDCSEQITREWMEIVRANYNHPSLVTWVIFNESWGVRNILMNRAQSDLATALYYLTKSFDRMRPVISNDGWEHATSDILTLHDYEQDGEKLFTRYATMQKITQGSSENTQPLPYAQGYTYRGQPVIISEFGGTAYVSDEQRGWGYGDGVGGDEEFLERFASLVGAVDRLCLSGFCYTQLTDVQQEVNGLLHEDRTPKVPLEEIAKRNRR</sequence>
<dbReference type="InterPro" id="IPR006103">
    <property type="entry name" value="Glyco_hydro_2_cat"/>
</dbReference>
<reference evidence="7" key="1">
    <citation type="journal article" date="2021" name="PeerJ">
        <title>Extensive microbial diversity within the chicken gut microbiome revealed by metagenomics and culture.</title>
        <authorList>
            <person name="Gilroy R."/>
            <person name="Ravi A."/>
            <person name="Getino M."/>
            <person name="Pursley I."/>
            <person name="Horton D.L."/>
            <person name="Alikhan N.F."/>
            <person name="Baker D."/>
            <person name="Gharbi K."/>
            <person name="Hall N."/>
            <person name="Watson M."/>
            <person name="Adriaenssens E.M."/>
            <person name="Foster-Nyarko E."/>
            <person name="Jarju S."/>
            <person name="Secka A."/>
            <person name="Antonio M."/>
            <person name="Oren A."/>
            <person name="Chaudhuri R.R."/>
            <person name="La Ragione R."/>
            <person name="Hildebrand F."/>
            <person name="Pallen M.J."/>
        </authorList>
    </citation>
    <scope>NUCLEOTIDE SEQUENCE</scope>
    <source>
        <strain evidence="7">CHK33-5263</strain>
    </source>
</reference>
<name>A0A9D2DWT2_9FIRM</name>
<dbReference type="AlphaFoldDB" id="A0A9D2DWT2"/>
<gene>
    <name evidence="7" type="ORF">H9812_03480</name>
</gene>